<evidence type="ECO:0000256" key="3">
    <source>
        <dbReference type="ARBA" id="ARBA00022833"/>
    </source>
</evidence>
<feature type="domain" description="RING-type" evidence="6">
    <location>
        <begin position="202"/>
        <end position="237"/>
    </location>
</feature>
<accession>A0ABR0VNN4</accession>
<dbReference type="EMBL" id="JABTTQ020001089">
    <property type="protein sequence ID" value="KAK6135574.1"/>
    <property type="molecule type" value="Genomic_DNA"/>
</dbReference>
<dbReference type="PANTHER" id="PTHR42647">
    <property type="entry name" value="SBP (S-RIBONUCLEASE BINDING PROTEIN) FAMILY PROTEIN"/>
    <property type="match status" value="1"/>
</dbReference>
<evidence type="ECO:0000256" key="1">
    <source>
        <dbReference type="ARBA" id="ARBA00022723"/>
    </source>
</evidence>
<dbReference type="Proteomes" id="UP001318860">
    <property type="component" value="Unassembled WGS sequence"/>
</dbReference>
<evidence type="ECO:0000256" key="2">
    <source>
        <dbReference type="ARBA" id="ARBA00022771"/>
    </source>
</evidence>
<dbReference type="Pfam" id="PF13920">
    <property type="entry name" value="zf-C3HC4_3"/>
    <property type="match status" value="1"/>
</dbReference>
<reference evidence="7 8" key="1">
    <citation type="journal article" date="2021" name="Comput. Struct. Biotechnol. J.">
        <title>De novo genome assembly of the potent medicinal plant Rehmannia glutinosa using nanopore technology.</title>
        <authorList>
            <person name="Ma L."/>
            <person name="Dong C."/>
            <person name="Song C."/>
            <person name="Wang X."/>
            <person name="Zheng X."/>
            <person name="Niu Y."/>
            <person name="Chen S."/>
            <person name="Feng W."/>
        </authorList>
    </citation>
    <scope>NUCLEOTIDE SEQUENCE [LARGE SCALE GENOMIC DNA]</scope>
    <source>
        <strain evidence="7">DH-2019</strain>
    </source>
</reference>
<keyword evidence="2 4" id="KW-0863">Zinc-finger</keyword>
<dbReference type="PROSITE" id="PS50089">
    <property type="entry name" value="ZF_RING_2"/>
    <property type="match status" value="1"/>
</dbReference>
<protein>
    <recommendedName>
        <fullName evidence="6">RING-type domain-containing protein</fullName>
    </recommendedName>
</protein>
<feature type="coiled-coil region" evidence="5">
    <location>
        <begin position="100"/>
        <end position="160"/>
    </location>
</feature>
<dbReference type="PANTHER" id="PTHR42647:SF5">
    <property type="entry name" value="SBP (S-RIBONUCLEASE BINDING PROTEIN) FAMILY PROTEIN"/>
    <property type="match status" value="1"/>
</dbReference>
<evidence type="ECO:0000313" key="8">
    <source>
        <dbReference type="Proteomes" id="UP001318860"/>
    </source>
</evidence>
<keyword evidence="5" id="KW-0175">Coiled coil</keyword>
<keyword evidence="8" id="KW-1185">Reference proteome</keyword>
<organism evidence="7 8">
    <name type="scientific">Rehmannia glutinosa</name>
    <name type="common">Chinese foxglove</name>
    <dbReference type="NCBI Taxonomy" id="99300"/>
    <lineage>
        <taxon>Eukaryota</taxon>
        <taxon>Viridiplantae</taxon>
        <taxon>Streptophyta</taxon>
        <taxon>Embryophyta</taxon>
        <taxon>Tracheophyta</taxon>
        <taxon>Spermatophyta</taxon>
        <taxon>Magnoliopsida</taxon>
        <taxon>eudicotyledons</taxon>
        <taxon>Gunneridae</taxon>
        <taxon>Pentapetalae</taxon>
        <taxon>asterids</taxon>
        <taxon>lamiids</taxon>
        <taxon>Lamiales</taxon>
        <taxon>Orobanchaceae</taxon>
        <taxon>Rehmannieae</taxon>
        <taxon>Rehmannia</taxon>
    </lineage>
</organism>
<evidence type="ECO:0000259" key="6">
    <source>
        <dbReference type="PROSITE" id="PS50089"/>
    </source>
</evidence>
<gene>
    <name evidence="7" type="ORF">DH2020_030682</name>
</gene>
<evidence type="ECO:0000313" key="7">
    <source>
        <dbReference type="EMBL" id="KAK6135574.1"/>
    </source>
</evidence>
<proteinExistence type="predicted"/>
<dbReference type="InterPro" id="IPR001841">
    <property type="entry name" value="Znf_RING"/>
</dbReference>
<dbReference type="InterPro" id="IPR013083">
    <property type="entry name" value="Znf_RING/FYVE/PHD"/>
</dbReference>
<keyword evidence="1" id="KW-0479">Metal-binding</keyword>
<name>A0ABR0VNN4_REHGL</name>
<evidence type="ECO:0000256" key="5">
    <source>
        <dbReference type="SAM" id="Coils"/>
    </source>
</evidence>
<keyword evidence="3" id="KW-0862">Zinc</keyword>
<sequence>MFTTLAENSGKRKMKEVGGVPNEFNLFNLHGQHFAPPPPDRRPSQVQQILNTAAPFKPFSFMSLLTADEDDLRNKIQTEQIDQIILLHSENLRQALGSMLEKQQQTINRVAEERAAKKMKQKETQLEKKLAENGELERIAEHYKREAERLLRKVRHLEQATMSLRSSLEEATAARRYAETAQEEAESSFEDPDRVEPVRLICKACEKQLATVMMWPCRHVCLCARCDVVTKVCPVCRSLKTTSVKVYLPLD</sequence>
<comment type="caution">
    <text evidence="7">The sequence shown here is derived from an EMBL/GenBank/DDBJ whole genome shotgun (WGS) entry which is preliminary data.</text>
</comment>
<dbReference type="Gene3D" id="3.30.40.10">
    <property type="entry name" value="Zinc/RING finger domain, C3HC4 (zinc finger)"/>
    <property type="match status" value="1"/>
</dbReference>
<evidence type="ECO:0000256" key="4">
    <source>
        <dbReference type="PROSITE-ProRule" id="PRU00175"/>
    </source>
</evidence>
<dbReference type="CDD" id="cd16649">
    <property type="entry name" value="mRING-HC-C3HC5_CGRF1-like"/>
    <property type="match status" value="1"/>
</dbReference>